<name>A0A5A7N6V9_9PROT</name>
<organism evidence="1 2">
    <name type="scientific">Iodidimonas nitroreducens</name>
    <dbReference type="NCBI Taxonomy" id="1236968"/>
    <lineage>
        <taxon>Bacteria</taxon>
        <taxon>Pseudomonadati</taxon>
        <taxon>Pseudomonadota</taxon>
        <taxon>Alphaproteobacteria</taxon>
        <taxon>Iodidimonadales</taxon>
        <taxon>Iodidimonadaceae</taxon>
        <taxon>Iodidimonas</taxon>
    </lineage>
</organism>
<protein>
    <submittedName>
        <fullName evidence="1">Uncharacterized protein</fullName>
    </submittedName>
</protein>
<keyword evidence="2" id="KW-1185">Reference proteome</keyword>
<gene>
    <name evidence="1" type="ORF">JCM17846_17330</name>
</gene>
<proteinExistence type="predicted"/>
<reference evidence="1 2" key="1">
    <citation type="submission" date="2019-09" db="EMBL/GenBank/DDBJ databases">
        <title>NBRP : Genome information of microbial organism related human and environment.</title>
        <authorList>
            <person name="Hattori M."/>
            <person name="Oshima K."/>
            <person name="Inaba H."/>
            <person name="Suda W."/>
            <person name="Sakamoto M."/>
            <person name="Iino T."/>
            <person name="Kitahara M."/>
            <person name="Oshida Y."/>
            <person name="Iida T."/>
            <person name="Kudo T."/>
            <person name="Itoh T."/>
            <person name="Ohkuma M."/>
        </authorList>
    </citation>
    <scope>NUCLEOTIDE SEQUENCE [LARGE SCALE GENOMIC DNA]</scope>
    <source>
        <strain evidence="1 2">Q-1</strain>
    </source>
</reference>
<evidence type="ECO:0000313" key="1">
    <source>
        <dbReference type="EMBL" id="GER04051.1"/>
    </source>
</evidence>
<accession>A0A5A7N6V9</accession>
<evidence type="ECO:0000313" key="2">
    <source>
        <dbReference type="Proteomes" id="UP000324996"/>
    </source>
</evidence>
<comment type="caution">
    <text evidence="1">The sequence shown here is derived from an EMBL/GenBank/DDBJ whole genome shotgun (WGS) entry which is preliminary data.</text>
</comment>
<dbReference type="RefSeq" id="WP_150007034.1">
    <property type="nucleotide sequence ID" value="NZ_BKCN01000007.1"/>
</dbReference>
<dbReference type="AlphaFoldDB" id="A0A5A7N6V9"/>
<dbReference type="EMBL" id="BKCN01000007">
    <property type="protein sequence ID" value="GER04051.1"/>
    <property type="molecule type" value="Genomic_DNA"/>
</dbReference>
<dbReference type="Proteomes" id="UP000324996">
    <property type="component" value="Unassembled WGS sequence"/>
</dbReference>
<sequence>MDEVMQNAPPDLLGVAKALIERHGHYGQIPDIHMEEAGRLLDDCMGLIFPHLSPHRPKSAREIEAG</sequence>